<protein>
    <submittedName>
        <fullName evidence="1">Uncharacterized protein</fullName>
    </submittedName>
</protein>
<organism evidence="1 2">
    <name type="scientific">Abyssibacter profundi</name>
    <dbReference type="NCBI Taxonomy" id="2182787"/>
    <lineage>
        <taxon>Bacteria</taxon>
        <taxon>Pseudomonadati</taxon>
        <taxon>Pseudomonadota</taxon>
        <taxon>Gammaproteobacteria</taxon>
        <taxon>Chromatiales</taxon>
        <taxon>Oceanococcaceae</taxon>
        <taxon>Abyssibacter</taxon>
    </lineage>
</organism>
<gene>
    <name evidence="1" type="ORF">DEH80_03560</name>
</gene>
<keyword evidence="2" id="KW-1185">Reference proteome</keyword>
<proteinExistence type="predicted"/>
<dbReference type="Proteomes" id="UP000251800">
    <property type="component" value="Unassembled WGS sequence"/>
</dbReference>
<dbReference type="EMBL" id="QEQK01000003">
    <property type="protein sequence ID" value="PWN57027.1"/>
    <property type="molecule type" value="Genomic_DNA"/>
</dbReference>
<reference evidence="1 2" key="1">
    <citation type="submission" date="2018-05" db="EMBL/GenBank/DDBJ databases">
        <title>Abyssibacter profundi OUC007T gen. nov., sp. nov, a marine bacterium isolated from seawater of the Mariana Trench.</title>
        <authorList>
            <person name="Zhou S."/>
        </authorList>
    </citation>
    <scope>NUCLEOTIDE SEQUENCE [LARGE SCALE GENOMIC DNA]</scope>
    <source>
        <strain evidence="1 2">OUC007</strain>
    </source>
</reference>
<evidence type="ECO:0000313" key="2">
    <source>
        <dbReference type="Proteomes" id="UP000251800"/>
    </source>
</evidence>
<dbReference type="AlphaFoldDB" id="A0A363UNK8"/>
<name>A0A363UNK8_9GAMM</name>
<accession>A0A363UNK8</accession>
<evidence type="ECO:0000313" key="1">
    <source>
        <dbReference type="EMBL" id="PWN57027.1"/>
    </source>
</evidence>
<comment type="caution">
    <text evidence="1">The sequence shown here is derived from an EMBL/GenBank/DDBJ whole genome shotgun (WGS) entry which is preliminary data.</text>
</comment>
<sequence>MLMTHHERRNPDRQTVSFAFAAELELCLICWEATKVFRGSVPKQQLLSDPRVRGCYRASDLHDALMKLVHDRALETIDTASGEAFFVTPLGRSRAIHFARTSGLNALAPMDRRSLMTARARVKH</sequence>